<dbReference type="PANTHER" id="PTHR34219">
    <property type="entry name" value="IRON-REGULATED INNER MEMBRANE PROTEIN-RELATED"/>
    <property type="match status" value="1"/>
</dbReference>
<keyword evidence="2" id="KW-0472">Membrane</keyword>
<dbReference type="Proteomes" id="UP000466024">
    <property type="component" value="Unassembled WGS sequence"/>
</dbReference>
<feature type="transmembrane region" description="Helical" evidence="2">
    <location>
        <begin position="161"/>
        <end position="182"/>
    </location>
</feature>
<dbReference type="Pfam" id="PF03929">
    <property type="entry name" value="PepSY_TM"/>
    <property type="match status" value="1"/>
</dbReference>
<keyword evidence="2" id="KW-1133">Transmembrane helix</keyword>
<proteinExistence type="predicted"/>
<feature type="transmembrane region" description="Helical" evidence="2">
    <location>
        <begin position="378"/>
        <end position="398"/>
    </location>
</feature>
<comment type="caution">
    <text evidence="3">The sequence shown here is derived from an EMBL/GenBank/DDBJ whole genome shotgun (WGS) entry which is preliminary data.</text>
</comment>
<keyword evidence="2" id="KW-0812">Transmembrane</keyword>
<feature type="transmembrane region" description="Helical" evidence="2">
    <location>
        <begin position="203"/>
        <end position="224"/>
    </location>
</feature>
<gene>
    <name evidence="3" type="ORF">F0A16_12725</name>
</gene>
<feature type="transmembrane region" description="Helical" evidence="2">
    <location>
        <begin position="25"/>
        <end position="47"/>
    </location>
</feature>
<feature type="transmembrane region" description="Helical" evidence="2">
    <location>
        <begin position="425"/>
        <end position="451"/>
    </location>
</feature>
<dbReference type="EMBL" id="VTPX01000006">
    <property type="protein sequence ID" value="KAA0017921.1"/>
    <property type="molecule type" value="Genomic_DNA"/>
</dbReference>
<evidence type="ECO:0000313" key="3">
    <source>
        <dbReference type="EMBL" id="KAA0017921.1"/>
    </source>
</evidence>
<evidence type="ECO:0000256" key="2">
    <source>
        <dbReference type="SAM" id="Phobius"/>
    </source>
</evidence>
<accession>A0A640WDI3</accession>
<reference evidence="3 4" key="1">
    <citation type="submission" date="2019-08" db="EMBL/GenBank/DDBJ databases">
        <title>Bioinformatics analysis of the strain L3 and L5.</title>
        <authorList>
            <person name="Li X."/>
        </authorList>
    </citation>
    <scope>NUCLEOTIDE SEQUENCE [LARGE SCALE GENOMIC DNA]</scope>
    <source>
        <strain evidence="3 4">L3</strain>
    </source>
</reference>
<keyword evidence="4" id="KW-1185">Reference proteome</keyword>
<evidence type="ECO:0000256" key="1">
    <source>
        <dbReference type="SAM" id="MobiDB-lite"/>
    </source>
</evidence>
<dbReference type="InterPro" id="IPR005625">
    <property type="entry name" value="PepSY-ass_TM"/>
</dbReference>
<evidence type="ECO:0000313" key="4">
    <source>
        <dbReference type="Proteomes" id="UP000466024"/>
    </source>
</evidence>
<organism evidence="3 4">
    <name type="scientific">Salinicola corii</name>
    <dbReference type="NCBI Taxonomy" id="2606937"/>
    <lineage>
        <taxon>Bacteria</taxon>
        <taxon>Pseudomonadati</taxon>
        <taxon>Pseudomonadota</taxon>
        <taxon>Gammaproteobacteria</taxon>
        <taxon>Oceanospirillales</taxon>
        <taxon>Halomonadaceae</taxon>
        <taxon>Salinicola</taxon>
    </lineage>
</organism>
<protein>
    <submittedName>
        <fullName evidence="3">PepSY domain-containing protein</fullName>
    </submittedName>
</protein>
<feature type="compositionally biased region" description="Polar residues" evidence="1">
    <location>
        <begin position="277"/>
        <end position="286"/>
    </location>
</feature>
<name>A0A640WDI3_9GAMM</name>
<feature type="compositionally biased region" description="Polar residues" evidence="1">
    <location>
        <begin position="247"/>
        <end position="256"/>
    </location>
</feature>
<dbReference type="AlphaFoldDB" id="A0A640WDI3"/>
<dbReference type="RefSeq" id="WP_149435769.1">
    <property type="nucleotide sequence ID" value="NZ_VTPX01000006.1"/>
</dbReference>
<sequence>MDTVSAATDRRQPPLWVALITRLHFYVGLFVGPFLLVAALSGIAYALTPQLENWLYHDALTTQSRGEPQPISHQIEAAQVAAGISVAPAAVRPASAPGATTRVMFAGEGLGPSEHRALFIDPVTLALRGDMTVYGTSGVLPLRTAIDQFHRSLLLGDLGRLYSELAASWLWIAALGGGFLWWRRRIRRRAAGPQRLRQRHATLGTVALIGLLFFSATGLTWSQWAGGNIAQLRHAWGWGTPSVSTNLAAPTPTSVEPTAAAPSDPHAEHHVAASHTAMATSRPTSSPGDFDLALAAARAAGIDADRLEIVPPNSPTTAWKIREVGREWPTQVDQIALDPQTFAVTDRADFATFPLAAKLTRWGIDLHMGVLFGLPNQLALVAFASCLVTLICWGYAMWWRRRTAASREPQTLTAIFRLMDRRSRLVVLLVATAFGYALPVMGASLLLFVAVDYLRWRAGVRQQVAQTA</sequence>
<dbReference type="PANTHER" id="PTHR34219:SF1">
    <property type="entry name" value="PEPSY DOMAIN-CONTAINING PROTEIN"/>
    <property type="match status" value="1"/>
</dbReference>
<feature type="region of interest" description="Disordered" evidence="1">
    <location>
        <begin position="247"/>
        <end position="286"/>
    </location>
</feature>